<dbReference type="RefSeq" id="WP_214175780.1">
    <property type="nucleotide sequence ID" value="NZ_JAHCVK010000005.1"/>
</dbReference>
<keyword evidence="3" id="KW-0812">Transmembrane</keyword>
<dbReference type="PANTHER" id="PTHR44227:SF3">
    <property type="entry name" value="PROTEIN O-MANNOSYL-TRANSFERASE TMTC4"/>
    <property type="match status" value="1"/>
</dbReference>
<feature type="transmembrane region" description="Helical" evidence="3">
    <location>
        <begin position="131"/>
        <end position="150"/>
    </location>
</feature>
<feature type="transmembrane region" description="Helical" evidence="3">
    <location>
        <begin position="250"/>
        <end position="269"/>
    </location>
</feature>
<keyword evidence="5" id="KW-1185">Reference proteome</keyword>
<dbReference type="Proteomes" id="UP000756860">
    <property type="component" value="Unassembled WGS sequence"/>
</dbReference>
<keyword evidence="3" id="KW-0472">Membrane</keyword>
<gene>
    <name evidence="4" type="ORF">KI810_11970</name>
</gene>
<dbReference type="InterPro" id="IPR052346">
    <property type="entry name" value="O-mannosyl-transferase_TMTC"/>
</dbReference>
<protein>
    <submittedName>
        <fullName evidence="4">Tetratricopeptide repeat protein</fullName>
    </submittedName>
</protein>
<dbReference type="SUPFAM" id="SSF48452">
    <property type="entry name" value="TPR-like"/>
    <property type="match status" value="1"/>
</dbReference>
<keyword evidence="1" id="KW-0677">Repeat</keyword>
<dbReference type="Gene3D" id="1.25.40.10">
    <property type="entry name" value="Tetratricopeptide repeat domain"/>
    <property type="match status" value="1"/>
</dbReference>
<feature type="transmembrane region" description="Helical" evidence="3">
    <location>
        <begin position="203"/>
        <end position="225"/>
    </location>
</feature>
<evidence type="ECO:0000256" key="3">
    <source>
        <dbReference type="SAM" id="Phobius"/>
    </source>
</evidence>
<feature type="transmembrane region" description="Helical" evidence="3">
    <location>
        <begin position="162"/>
        <end position="191"/>
    </location>
</feature>
<keyword evidence="3" id="KW-1133">Transmembrane helix</keyword>
<keyword evidence="2" id="KW-0802">TPR repeat</keyword>
<accession>A0ABS5SGR3</accession>
<comment type="caution">
    <text evidence="4">The sequence shown here is derived from an EMBL/GenBank/DDBJ whole genome shotgun (WGS) entry which is preliminary data.</text>
</comment>
<dbReference type="EMBL" id="JAHCVK010000005">
    <property type="protein sequence ID" value="MBT0653776.1"/>
    <property type="molecule type" value="Genomic_DNA"/>
</dbReference>
<proteinExistence type="predicted"/>
<evidence type="ECO:0000313" key="5">
    <source>
        <dbReference type="Proteomes" id="UP000756860"/>
    </source>
</evidence>
<evidence type="ECO:0000256" key="2">
    <source>
        <dbReference type="ARBA" id="ARBA00022803"/>
    </source>
</evidence>
<sequence length="499" mass="56146">MQKLADIPRLYLFLALLGVTLLVYGNTFRNDWTYDDRYVVVDNPDTHSLAEFARNQYPGRPVRELSYMVDYKLFGTNPAGYHAQQLFWHGLNGCLLLAVFLKLGVGPLPAFLGVLLFLLHPLQVESVANVGHRKELLALFFSLTAFLWYMKGMASGGRSRVLFVVLATLACAGALLSNVSTAFMPLILVLYEYLFVPAERRFLLHRPLLLACAAMTLLGTTVYHYRGMFSATQLMAPYTKNGFTDSLDHFPYYMGALKVVVLYAGKILMPLNLAPEYAIRFSSDRLQPGALAGAALLVLLVFCVVWNASRQPLLTFAGGWFLLMYLPVANIVPISYMMADRYMYTCLPGIALLASWVLERWHSKALVAGSCSLLLVLALLTVRQNRFWLTEHTLWRHAVQVNPDSSYVQSGVADSYILTGDFATARDHLRKALELNRFNLKAYLTLGRVEDMLGNPEAALKNYEIFQAYGDAEFPVATAQVRNYLPYLREKVRRLSGQK</sequence>
<reference evidence="4 5" key="1">
    <citation type="submission" date="2021-05" db="EMBL/GenBank/DDBJ databases">
        <title>The draft genome of Geobacter luticola JCM 17780.</title>
        <authorList>
            <person name="Xu Z."/>
            <person name="Masuda Y."/>
            <person name="Itoh H."/>
            <person name="Senoo K."/>
        </authorList>
    </citation>
    <scope>NUCLEOTIDE SEQUENCE [LARGE SCALE GENOMIC DNA]</scope>
    <source>
        <strain evidence="4 5">JCM 17780</strain>
    </source>
</reference>
<feature type="transmembrane region" description="Helical" evidence="3">
    <location>
        <begin position="364"/>
        <end position="382"/>
    </location>
</feature>
<feature type="transmembrane region" description="Helical" evidence="3">
    <location>
        <begin position="95"/>
        <end position="119"/>
    </location>
</feature>
<evidence type="ECO:0000256" key="1">
    <source>
        <dbReference type="ARBA" id="ARBA00022737"/>
    </source>
</evidence>
<evidence type="ECO:0000313" key="4">
    <source>
        <dbReference type="EMBL" id="MBT0653776.1"/>
    </source>
</evidence>
<feature type="transmembrane region" description="Helical" evidence="3">
    <location>
        <begin position="290"/>
        <end position="308"/>
    </location>
</feature>
<dbReference type="InterPro" id="IPR011990">
    <property type="entry name" value="TPR-like_helical_dom_sf"/>
</dbReference>
<name>A0ABS5SGR3_9BACT</name>
<organism evidence="4 5">
    <name type="scientific">Geomobilimonas luticola</name>
    <dbReference type="NCBI Taxonomy" id="1114878"/>
    <lineage>
        <taxon>Bacteria</taxon>
        <taxon>Pseudomonadati</taxon>
        <taxon>Thermodesulfobacteriota</taxon>
        <taxon>Desulfuromonadia</taxon>
        <taxon>Geobacterales</taxon>
        <taxon>Geobacteraceae</taxon>
        <taxon>Geomobilimonas</taxon>
    </lineage>
</organism>
<dbReference type="PANTHER" id="PTHR44227">
    <property type="match status" value="1"/>
</dbReference>
<feature type="transmembrane region" description="Helical" evidence="3">
    <location>
        <begin position="314"/>
        <end position="334"/>
    </location>
</feature>